<dbReference type="InterPro" id="IPR007353">
    <property type="entry name" value="DUF421"/>
</dbReference>
<protein>
    <recommendedName>
        <fullName evidence="8">YetF C-terminal domain-containing protein</fullName>
    </recommendedName>
</protein>
<evidence type="ECO:0000259" key="8">
    <source>
        <dbReference type="Pfam" id="PF04239"/>
    </source>
</evidence>
<keyword evidence="5 7" id="KW-1133">Transmembrane helix</keyword>
<dbReference type="Pfam" id="PF04239">
    <property type="entry name" value="DUF421"/>
    <property type="match status" value="1"/>
</dbReference>
<comment type="caution">
    <text evidence="9">The sequence shown here is derived from an EMBL/GenBank/DDBJ whole genome shotgun (WGS) entry which is preliminary data.</text>
</comment>
<dbReference type="InterPro" id="IPR023090">
    <property type="entry name" value="UPF0702_alpha/beta_dom_sf"/>
</dbReference>
<feature type="transmembrane region" description="Helical" evidence="7">
    <location>
        <begin position="20"/>
        <end position="41"/>
    </location>
</feature>
<organism evidence="9 10">
    <name type="scientific">Siphonobacter curvatus</name>
    <dbReference type="NCBI Taxonomy" id="2094562"/>
    <lineage>
        <taxon>Bacteria</taxon>
        <taxon>Pseudomonadati</taxon>
        <taxon>Bacteroidota</taxon>
        <taxon>Cytophagia</taxon>
        <taxon>Cytophagales</taxon>
        <taxon>Cytophagaceae</taxon>
        <taxon>Siphonobacter</taxon>
    </lineage>
</organism>
<dbReference type="GO" id="GO:0005886">
    <property type="term" value="C:plasma membrane"/>
    <property type="evidence" value="ECO:0007669"/>
    <property type="project" value="UniProtKB-SubCell"/>
</dbReference>
<sequence length="230" mass="25908">MKKSDIQLDDWNRILWGMAPPIFFLEVLFRTLIIYLFLLVMMRLLGKRMNGQLSITEMGVMLTTGAILSPSMQAPDRGIGLGIFAMICALLYQRYTTLWGFKNKTVEMIMQGTTTVLVRDGVLDVSELMGNRISHQQLFSVLRTEKYYNLGEVKRVYLEASGLFSIYPEKEPKPGLSTLPPNVSDTSIHTIQREVTELAVCCNCGKTVEKKTHPGPCPHCQAEDWGTAIL</sequence>
<dbReference type="AlphaFoldDB" id="A0A2S7IH98"/>
<evidence type="ECO:0000256" key="6">
    <source>
        <dbReference type="ARBA" id="ARBA00023136"/>
    </source>
</evidence>
<evidence type="ECO:0000256" key="4">
    <source>
        <dbReference type="ARBA" id="ARBA00022692"/>
    </source>
</evidence>
<gene>
    <name evidence="9" type="ORF">C5O19_20910</name>
</gene>
<evidence type="ECO:0000313" key="9">
    <source>
        <dbReference type="EMBL" id="PQA55007.1"/>
    </source>
</evidence>
<dbReference type="OrthoDB" id="6538282at2"/>
<evidence type="ECO:0000256" key="3">
    <source>
        <dbReference type="ARBA" id="ARBA00022475"/>
    </source>
</evidence>
<keyword evidence="10" id="KW-1185">Reference proteome</keyword>
<dbReference type="RefSeq" id="WP_104715326.1">
    <property type="nucleotide sequence ID" value="NZ_PTRA01000005.1"/>
</dbReference>
<dbReference type="PANTHER" id="PTHR34582:SF6">
    <property type="entry name" value="UPF0702 TRANSMEMBRANE PROTEIN YCAP"/>
    <property type="match status" value="1"/>
</dbReference>
<name>A0A2S7IH98_9BACT</name>
<keyword evidence="6 7" id="KW-0472">Membrane</keyword>
<evidence type="ECO:0000256" key="7">
    <source>
        <dbReference type="SAM" id="Phobius"/>
    </source>
</evidence>
<evidence type="ECO:0000313" key="10">
    <source>
        <dbReference type="Proteomes" id="UP000239590"/>
    </source>
</evidence>
<dbReference type="EMBL" id="PTRA01000005">
    <property type="protein sequence ID" value="PQA55007.1"/>
    <property type="molecule type" value="Genomic_DNA"/>
</dbReference>
<feature type="domain" description="YetF C-terminal" evidence="8">
    <location>
        <begin position="102"/>
        <end position="174"/>
    </location>
</feature>
<dbReference type="Proteomes" id="UP000239590">
    <property type="component" value="Unassembled WGS sequence"/>
</dbReference>
<reference evidence="10" key="1">
    <citation type="submission" date="2018-02" db="EMBL/GenBank/DDBJ databases">
        <title>Genome sequencing of Solimonas sp. HR-BB.</title>
        <authorList>
            <person name="Lee Y."/>
            <person name="Jeon C.O."/>
        </authorList>
    </citation>
    <scope>NUCLEOTIDE SEQUENCE [LARGE SCALE GENOMIC DNA]</scope>
    <source>
        <strain evidence="10">HR-U</strain>
    </source>
</reference>
<keyword evidence="4 7" id="KW-0812">Transmembrane</keyword>
<evidence type="ECO:0000256" key="1">
    <source>
        <dbReference type="ARBA" id="ARBA00004651"/>
    </source>
</evidence>
<feature type="transmembrane region" description="Helical" evidence="7">
    <location>
        <begin position="78"/>
        <end position="95"/>
    </location>
</feature>
<evidence type="ECO:0000256" key="2">
    <source>
        <dbReference type="ARBA" id="ARBA00006448"/>
    </source>
</evidence>
<dbReference type="PANTHER" id="PTHR34582">
    <property type="entry name" value="UPF0702 TRANSMEMBRANE PROTEIN YCAP"/>
    <property type="match status" value="1"/>
</dbReference>
<feature type="transmembrane region" description="Helical" evidence="7">
    <location>
        <begin position="53"/>
        <end position="72"/>
    </location>
</feature>
<comment type="similarity">
    <text evidence="2">Belongs to the UPF0702 family.</text>
</comment>
<comment type="subcellular location">
    <subcellularLocation>
        <location evidence="1">Cell membrane</location>
        <topology evidence="1">Multi-pass membrane protein</topology>
    </subcellularLocation>
</comment>
<dbReference type="Gene3D" id="3.30.240.20">
    <property type="entry name" value="bsu07140 like domains"/>
    <property type="match status" value="1"/>
</dbReference>
<proteinExistence type="inferred from homology"/>
<accession>A0A2S7IH98</accession>
<evidence type="ECO:0000256" key="5">
    <source>
        <dbReference type="ARBA" id="ARBA00022989"/>
    </source>
</evidence>
<keyword evidence="3" id="KW-1003">Cell membrane</keyword>